<accession>A0AAE0LCA2</accession>
<keyword evidence="3" id="KW-1185">Reference proteome</keyword>
<feature type="compositionally biased region" description="Gly residues" evidence="1">
    <location>
        <begin position="21"/>
        <end position="37"/>
    </location>
</feature>
<sequence length="204" mass="20657">METVAETVAETEELANREGGETGVGDGSGGGGALGGGEVVEEEGLVEEEAVVEERWVEGEVVVEEVWVEMAEVEVGEVEVGEEVEVEAGAEVEAGVGEGGGGVEGEGVGRGGKGVLGSKGETVQGGMEGRWLVGQIADAKADGTAGGSGGATVRTSEAKTERTWLSARQMERDAIMLACADPEAVPDGATTHSFGWLTPLRKAG</sequence>
<name>A0AAE0LCA2_9CHLO</name>
<evidence type="ECO:0000256" key="1">
    <source>
        <dbReference type="SAM" id="MobiDB-lite"/>
    </source>
</evidence>
<organism evidence="2 3">
    <name type="scientific">Cymbomonas tetramitiformis</name>
    <dbReference type="NCBI Taxonomy" id="36881"/>
    <lineage>
        <taxon>Eukaryota</taxon>
        <taxon>Viridiplantae</taxon>
        <taxon>Chlorophyta</taxon>
        <taxon>Pyramimonadophyceae</taxon>
        <taxon>Pyramimonadales</taxon>
        <taxon>Pyramimonadaceae</taxon>
        <taxon>Cymbomonas</taxon>
    </lineage>
</organism>
<gene>
    <name evidence="2" type="ORF">CYMTET_12609</name>
</gene>
<feature type="region of interest" description="Disordered" evidence="1">
    <location>
        <begin position="1"/>
        <end position="37"/>
    </location>
</feature>
<feature type="region of interest" description="Disordered" evidence="1">
    <location>
        <begin position="95"/>
        <end position="121"/>
    </location>
</feature>
<proteinExistence type="predicted"/>
<dbReference type="AlphaFoldDB" id="A0AAE0LCA2"/>
<protein>
    <submittedName>
        <fullName evidence="2">Uncharacterized protein</fullName>
    </submittedName>
</protein>
<feature type="region of interest" description="Disordered" evidence="1">
    <location>
        <begin position="141"/>
        <end position="160"/>
    </location>
</feature>
<evidence type="ECO:0000313" key="2">
    <source>
        <dbReference type="EMBL" id="KAK3279514.1"/>
    </source>
</evidence>
<evidence type="ECO:0000313" key="3">
    <source>
        <dbReference type="Proteomes" id="UP001190700"/>
    </source>
</evidence>
<comment type="caution">
    <text evidence="2">The sequence shown here is derived from an EMBL/GenBank/DDBJ whole genome shotgun (WGS) entry which is preliminary data.</text>
</comment>
<reference evidence="2 3" key="1">
    <citation type="journal article" date="2015" name="Genome Biol. Evol.">
        <title>Comparative Genomics of a Bacterivorous Green Alga Reveals Evolutionary Causalities and Consequences of Phago-Mixotrophic Mode of Nutrition.</title>
        <authorList>
            <person name="Burns J.A."/>
            <person name="Paasch A."/>
            <person name="Narechania A."/>
            <person name="Kim E."/>
        </authorList>
    </citation>
    <scope>NUCLEOTIDE SEQUENCE [LARGE SCALE GENOMIC DNA]</scope>
    <source>
        <strain evidence="2 3">PLY_AMNH</strain>
    </source>
</reference>
<dbReference type="EMBL" id="LGRX02004820">
    <property type="protein sequence ID" value="KAK3279514.1"/>
    <property type="molecule type" value="Genomic_DNA"/>
</dbReference>
<feature type="compositionally biased region" description="Gly residues" evidence="1">
    <location>
        <begin position="96"/>
        <end position="117"/>
    </location>
</feature>
<dbReference type="Proteomes" id="UP001190700">
    <property type="component" value="Unassembled WGS sequence"/>
</dbReference>